<protein>
    <submittedName>
        <fullName evidence="2">Uncharacterized protein</fullName>
    </submittedName>
</protein>
<comment type="caution">
    <text evidence="2">The sequence shown here is derived from an EMBL/GenBank/DDBJ whole genome shotgun (WGS) entry which is preliminary data.</text>
</comment>
<proteinExistence type="predicted"/>
<dbReference type="Proteomes" id="UP000518266">
    <property type="component" value="Unassembled WGS sequence"/>
</dbReference>
<feature type="region of interest" description="Disordered" evidence="1">
    <location>
        <begin position="56"/>
        <end position="98"/>
    </location>
</feature>
<dbReference type="EMBL" id="JAAKFY010000010">
    <property type="protein sequence ID" value="KAF3850636.1"/>
    <property type="molecule type" value="Genomic_DNA"/>
</dbReference>
<feature type="compositionally biased region" description="Basic and acidic residues" evidence="1">
    <location>
        <begin position="56"/>
        <end position="92"/>
    </location>
</feature>
<reference evidence="2 3" key="1">
    <citation type="submission" date="2020-03" db="EMBL/GenBank/DDBJ databases">
        <title>Dissostichus mawsoni Genome sequencing and assembly.</title>
        <authorList>
            <person name="Park H."/>
        </authorList>
    </citation>
    <scope>NUCLEOTIDE SEQUENCE [LARGE SCALE GENOMIC DNA]</scope>
    <source>
        <strain evidence="2">DM0001</strain>
        <tissue evidence="2">Muscle</tissue>
    </source>
</reference>
<keyword evidence="3" id="KW-1185">Reference proteome</keyword>
<evidence type="ECO:0000313" key="2">
    <source>
        <dbReference type="EMBL" id="KAF3850636.1"/>
    </source>
</evidence>
<sequence>MMMDACNINPKAFRAFSVTHPLLQPVHTLDELVLLFLHRTDVLSLDKRIMLFLNRQTDRQQTDRQRQTDRQTDRQQTDDRQTTDRQRDRQSERQTVIL</sequence>
<evidence type="ECO:0000256" key="1">
    <source>
        <dbReference type="SAM" id="MobiDB-lite"/>
    </source>
</evidence>
<dbReference type="AlphaFoldDB" id="A0A7J5YM92"/>
<name>A0A7J5YM92_DISMA</name>
<evidence type="ECO:0000313" key="3">
    <source>
        <dbReference type="Proteomes" id="UP000518266"/>
    </source>
</evidence>
<accession>A0A7J5YM92</accession>
<organism evidence="2 3">
    <name type="scientific">Dissostichus mawsoni</name>
    <name type="common">Antarctic cod</name>
    <dbReference type="NCBI Taxonomy" id="36200"/>
    <lineage>
        <taxon>Eukaryota</taxon>
        <taxon>Metazoa</taxon>
        <taxon>Chordata</taxon>
        <taxon>Craniata</taxon>
        <taxon>Vertebrata</taxon>
        <taxon>Euteleostomi</taxon>
        <taxon>Actinopterygii</taxon>
        <taxon>Neopterygii</taxon>
        <taxon>Teleostei</taxon>
        <taxon>Neoteleostei</taxon>
        <taxon>Acanthomorphata</taxon>
        <taxon>Eupercaria</taxon>
        <taxon>Perciformes</taxon>
        <taxon>Notothenioidei</taxon>
        <taxon>Nototheniidae</taxon>
        <taxon>Dissostichus</taxon>
    </lineage>
</organism>
<gene>
    <name evidence="2" type="ORF">F7725_012408</name>
</gene>